<dbReference type="PROSITE" id="PS51161">
    <property type="entry name" value="ATP_CONE"/>
    <property type="match status" value="1"/>
</dbReference>
<dbReference type="EMBL" id="LAZR01000026">
    <property type="protein sequence ID" value="KKO03555.1"/>
    <property type="molecule type" value="Genomic_DNA"/>
</dbReference>
<dbReference type="Pfam" id="PF03477">
    <property type="entry name" value="ATP-cone"/>
    <property type="match status" value="1"/>
</dbReference>
<keyword evidence="1" id="KW-0547">Nucleotide-binding</keyword>
<dbReference type="InterPro" id="IPR005144">
    <property type="entry name" value="ATP-cone_dom"/>
</dbReference>
<name>A0A0F9VHK6_9ZZZZ</name>
<dbReference type="AlphaFoldDB" id="A0A0F9VHK6"/>
<protein>
    <recommendedName>
        <fullName evidence="3">ATP-cone domain-containing protein</fullName>
    </recommendedName>
</protein>
<keyword evidence="2" id="KW-0067">ATP-binding</keyword>
<evidence type="ECO:0000313" key="4">
    <source>
        <dbReference type="EMBL" id="KKO03555.1"/>
    </source>
</evidence>
<evidence type="ECO:0000256" key="1">
    <source>
        <dbReference type="ARBA" id="ARBA00022741"/>
    </source>
</evidence>
<feature type="domain" description="ATP-cone" evidence="3">
    <location>
        <begin position="7"/>
        <end position="97"/>
    </location>
</feature>
<organism evidence="4">
    <name type="scientific">marine sediment metagenome</name>
    <dbReference type="NCBI Taxonomy" id="412755"/>
    <lineage>
        <taxon>unclassified sequences</taxon>
        <taxon>metagenomes</taxon>
        <taxon>ecological metagenomes</taxon>
    </lineage>
</organism>
<accession>A0A0F9VHK6</accession>
<comment type="caution">
    <text evidence="4">The sequence shown here is derived from an EMBL/GenBank/DDBJ whole genome shotgun (WGS) entry which is preliminary data.</text>
</comment>
<reference evidence="4" key="1">
    <citation type="journal article" date="2015" name="Nature">
        <title>Complex archaea that bridge the gap between prokaryotes and eukaryotes.</title>
        <authorList>
            <person name="Spang A."/>
            <person name="Saw J.H."/>
            <person name="Jorgensen S.L."/>
            <person name="Zaremba-Niedzwiedzka K."/>
            <person name="Martijn J."/>
            <person name="Lind A.E."/>
            <person name="van Eijk R."/>
            <person name="Schleper C."/>
            <person name="Guy L."/>
            <person name="Ettema T.J."/>
        </authorList>
    </citation>
    <scope>NUCLEOTIDE SEQUENCE</scope>
</reference>
<dbReference type="GO" id="GO:0005524">
    <property type="term" value="F:ATP binding"/>
    <property type="evidence" value="ECO:0007669"/>
    <property type="project" value="UniProtKB-KW"/>
</dbReference>
<gene>
    <name evidence="4" type="ORF">LCGC14_0094800</name>
</gene>
<sequence>MDGFRTIRVIKRDGSAEPFDETKLAAAMWMAMRDRQGEYEDARELARAVRCFLHRVDWPCVASAAVFEMTIKIMRRIQLRRAAAAMETHRQRRKLRRKRLRVIHDGGRMTVWDKSWLAELAKGSWRLLPRTARILAGEIERELLAERRRWIDRGDVINRLNERVVEYGLADAVPVSPPAPQT</sequence>
<proteinExistence type="predicted"/>
<evidence type="ECO:0000256" key="2">
    <source>
        <dbReference type="ARBA" id="ARBA00022840"/>
    </source>
</evidence>
<evidence type="ECO:0000259" key="3">
    <source>
        <dbReference type="PROSITE" id="PS51161"/>
    </source>
</evidence>